<keyword evidence="2" id="KW-1185">Reference proteome</keyword>
<dbReference type="InterPro" id="IPR015067">
    <property type="entry name" value="DUF1893_TM1506-like"/>
</dbReference>
<sequence length="136" mass="14978">MNQLISLLHAGGYSCVIANRSETRTFTQRGVADLYTLYNNDPAFMQGATIADKVIGKGAAALMILGGMTEVYADVLSTPARKLFEQYGIKVSCAQEVPHIINRQQTGYCPLETACGEETDLQRLYQIITDFVITHK</sequence>
<organism evidence="1 2">
    <name type="scientific">Phocaeicola intestinalis</name>
    <dbReference type="NCBI Taxonomy" id="2762212"/>
    <lineage>
        <taxon>Bacteria</taxon>
        <taxon>Pseudomonadati</taxon>
        <taxon>Bacteroidota</taxon>
        <taxon>Bacteroidia</taxon>
        <taxon>Bacteroidales</taxon>
        <taxon>Bacteroidaceae</taxon>
        <taxon>Phocaeicola</taxon>
    </lineage>
</organism>
<evidence type="ECO:0000313" key="2">
    <source>
        <dbReference type="Proteomes" id="UP000620874"/>
    </source>
</evidence>
<dbReference type="Proteomes" id="UP000620874">
    <property type="component" value="Unassembled WGS sequence"/>
</dbReference>
<proteinExistence type="predicted"/>
<reference evidence="1 2" key="1">
    <citation type="submission" date="2020-08" db="EMBL/GenBank/DDBJ databases">
        <title>A Genomic Blueprint of the Chicken Gut Microbiome.</title>
        <authorList>
            <person name="Gilroy R."/>
            <person name="Ravi A."/>
            <person name="Getino M."/>
            <person name="Pursley I."/>
            <person name="Horton D.L."/>
            <person name="Alikhan N.-F."/>
            <person name="Baker D."/>
            <person name="Gharbi K."/>
            <person name="Hall N."/>
            <person name="Watson M."/>
            <person name="Adriaenssens E.M."/>
            <person name="Foster-Nyarko E."/>
            <person name="Jarju S."/>
            <person name="Secka A."/>
            <person name="Antonio M."/>
            <person name="Oren A."/>
            <person name="Chaudhuri R."/>
            <person name="La Ragione R.M."/>
            <person name="Hildebrand F."/>
            <person name="Pallen M.J."/>
        </authorList>
    </citation>
    <scope>NUCLEOTIDE SEQUENCE [LARGE SCALE GENOMIC DNA]</scope>
    <source>
        <strain evidence="1 2">Sa1CVN1</strain>
    </source>
</reference>
<dbReference type="RefSeq" id="WP_191763258.1">
    <property type="nucleotide sequence ID" value="NZ_JACSPP010000010.1"/>
</dbReference>
<protein>
    <submittedName>
        <fullName evidence="1">DUF1893 domain-containing protein</fullName>
    </submittedName>
</protein>
<evidence type="ECO:0000313" key="1">
    <source>
        <dbReference type="EMBL" id="MBD8039814.1"/>
    </source>
</evidence>
<dbReference type="InterPro" id="IPR016193">
    <property type="entry name" value="Cytidine_deaminase-like"/>
</dbReference>
<name>A0ABR8Y6K8_9BACT</name>
<accession>A0ABR8Y6K8</accession>
<dbReference type="SUPFAM" id="SSF53927">
    <property type="entry name" value="Cytidine deaminase-like"/>
    <property type="match status" value="1"/>
</dbReference>
<dbReference type="Pfam" id="PF08973">
    <property type="entry name" value="TM1506"/>
    <property type="match status" value="1"/>
</dbReference>
<dbReference type="Gene3D" id="3.40.140.30">
    <property type="entry name" value="Hypothetical protein TM1506"/>
    <property type="match status" value="1"/>
</dbReference>
<comment type="caution">
    <text evidence="1">The sequence shown here is derived from an EMBL/GenBank/DDBJ whole genome shotgun (WGS) entry which is preliminary data.</text>
</comment>
<dbReference type="InterPro" id="IPR037081">
    <property type="entry name" value="Hyp_TM1506"/>
</dbReference>
<gene>
    <name evidence="1" type="ORF">H9625_05010</name>
</gene>
<dbReference type="EMBL" id="JACSPP010000010">
    <property type="protein sequence ID" value="MBD8039814.1"/>
    <property type="molecule type" value="Genomic_DNA"/>
</dbReference>